<organism evidence="1 2">
    <name type="scientific">Periplaneta americana</name>
    <name type="common">American cockroach</name>
    <name type="synonym">Blatta americana</name>
    <dbReference type="NCBI Taxonomy" id="6978"/>
    <lineage>
        <taxon>Eukaryota</taxon>
        <taxon>Metazoa</taxon>
        <taxon>Ecdysozoa</taxon>
        <taxon>Arthropoda</taxon>
        <taxon>Hexapoda</taxon>
        <taxon>Insecta</taxon>
        <taxon>Pterygota</taxon>
        <taxon>Neoptera</taxon>
        <taxon>Polyneoptera</taxon>
        <taxon>Dictyoptera</taxon>
        <taxon>Blattodea</taxon>
        <taxon>Blattoidea</taxon>
        <taxon>Blattidae</taxon>
        <taxon>Blattinae</taxon>
        <taxon>Periplaneta</taxon>
    </lineage>
</organism>
<dbReference type="Proteomes" id="UP001148838">
    <property type="component" value="Unassembled WGS sequence"/>
</dbReference>
<sequence length="319" mass="37218">MSPGSSTYSYPAFAHIGLRKYPGENLNQVTCPNRKSNPGHLVPDALTVTPQGATLDRVQASDLTPMQHCDLHHQRIYCVLQYFSEMFDHIKICKVLYRARNKSQERHHGLSISKTFRFLKRIKEEWEYKSTVHQLFIDFKKAYDSVKSEVLYNILIEFGIPKKLLRLIKMCLSQTYSRVHIEYAIRKVQDNREDLELNGLHQLLVYADDVNMLGENPQTIRENMGILLEASKEIGFEEYLKNMAFKNPPPQNIEELKETILHEDAEVPVAMLRRVMGNIQLRLEECVQRNESHLRDVVFRKLEFNEVQVNAIVYTLNVK</sequence>
<evidence type="ECO:0008006" key="3">
    <source>
        <dbReference type="Google" id="ProtNLM"/>
    </source>
</evidence>
<evidence type="ECO:0000313" key="1">
    <source>
        <dbReference type="EMBL" id="KAJ4434903.1"/>
    </source>
</evidence>
<protein>
    <recommendedName>
        <fullName evidence="3">Reverse transcriptase domain-containing protein</fullName>
    </recommendedName>
</protein>
<keyword evidence="2" id="KW-1185">Reference proteome</keyword>
<comment type="caution">
    <text evidence="1">The sequence shown here is derived from an EMBL/GenBank/DDBJ whole genome shotgun (WGS) entry which is preliminary data.</text>
</comment>
<gene>
    <name evidence="1" type="ORF">ANN_23474</name>
</gene>
<proteinExistence type="predicted"/>
<reference evidence="1 2" key="1">
    <citation type="journal article" date="2022" name="Allergy">
        <title>Genome assembly and annotation of Periplaneta americana reveal a comprehensive cockroach allergen profile.</title>
        <authorList>
            <person name="Wang L."/>
            <person name="Xiong Q."/>
            <person name="Saelim N."/>
            <person name="Wang L."/>
            <person name="Nong W."/>
            <person name="Wan A.T."/>
            <person name="Shi M."/>
            <person name="Liu X."/>
            <person name="Cao Q."/>
            <person name="Hui J.H.L."/>
            <person name="Sookrung N."/>
            <person name="Leung T.F."/>
            <person name="Tungtrongchitr A."/>
            <person name="Tsui S.K.W."/>
        </authorList>
    </citation>
    <scope>NUCLEOTIDE SEQUENCE [LARGE SCALE GENOMIC DNA]</scope>
    <source>
        <strain evidence="1">PWHHKU_190912</strain>
    </source>
</reference>
<dbReference type="EMBL" id="JAJSOF020000025">
    <property type="protein sequence ID" value="KAJ4434903.1"/>
    <property type="molecule type" value="Genomic_DNA"/>
</dbReference>
<evidence type="ECO:0000313" key="2">
    <source>
        <dbReference type="Proteomes" id="UP001148838"/>
    </source>
</evidence>
<name>A0ABQ8SLM2_PERAM</name>
<accession>A0ABQ8SLM2</accession>